<evidence type="ECO:0000256" key="13">
    <source>
        <dbReference type="PIRSR" id="PIRSR000239-1"/>
    </source>
</evidence>
<dbReference type="Pfam" id="PF00578">
    <property type="entry name" value="AhpC-TSA"/>
    <property type="match status" value="1"/>
</dbReference>
<evidence type="ECO:0000256" key="9">
    <source>
        <dbReference type="ARBA" id="ARBA00032824"/>
    </source>
</evidence>
<dbReference type="InterPro" id="IPR000866">
    <property type="entry name" value="AhpC/TSA"/>
</dbReference>
<organism evidence="15 16">
    <name type="scientific">Winmispira thermophila (strain ATCC 49972 / DSM 6192 / RI 19.B1)</name>
    <name type="common">Spirochaeta thermophila</name>
    <dbReference type="NCBI Taxonomy" id="665571"/>
    <lineage>
        <taxon>Bacteria</taxon>
        <taxon>Pseudomonadati</taxon>
        <taxon>Spirochaetota</taxon>
        <taxon>Spirochaetia</taxon>
        <taxon>Winmispirales</taxon>
        <taxon>Winmispiraceae</taxon>
        <taxon>Winmispira</taxon>
    </lineage>
</organism>
<keyword evidence="6 15" id="KW-0560">Oxidoreductase</keyword>
<dbReference type="InterPro" id="IPR024706">
    <property type="entry name" value="Peroxiredoxin_AhpC-typ"/>
</dbReference>
<accession>E0RU18</accession>
<dbReference type="PROSITE" id="PS51352">
    <property type="entry name" value="THIOREDOXIN_2"/>
    <property type="match status" value="1"/>
</dbReference>
<dbReference type="eggNOG" id="COG1225">
    <property type="taxonomic scope" value="Bacteria"/>
</dbReference>
<dbReference type="CDD" id="cd03017">
    <property type="entry name" value="PRX_BCP"/>
    <property type="match status" value="1"/>
</dbReference>
<dbReference type="SUPFAM" id="SSF52833">
    <property type="entry name" value="Thioredoxin-like"/>
    <property type="match status" value="1"/>
</dbReference>
<reference key="1">
    <citation type="submission" date="2009-08" db="EMBL/GenBank/DDBJ databases">
        <title>The genome sequence of Spirochaeta thermophila DSM6192.</title>
        <authorList>
            <person name="Angelov A."/>
            <person name="Mientus M."/>
            <person name="Wittenberg S."/>
            <person name="Lehmann R."/>
            <person name="Liesegang H."/>
            <person name="Daniel R."/>
            <person name="Liebl W."/>
        </authorList>
    </citation>
    <scope>NUCLEOTIDE SEQUENCE</scope>
    <source>
        <strain>DSM 6192</strain>
    </source>
</reference>
<evidence type="ECO:0000256" key="4">
    <source>
        <dbReference type="ARBA" id="ARBA00022559"/>
    </source>
</evidence>
<comment type="similarity">
    <text evidence="10">Belongs to the peroxiredoxin family. BCP/PrxQ subfamily.</text>
</comment>
<keyword evidence="7" id="KW-1015">Disulfide bond</keyword>
<comment type="subunit">
    <text evidence="2">Monomer.</text>
</comment>
<dbReference type="KEGG" id="sta:STHERM_c00980"/>
<evidence type="ECO:0000256" key="2">
    <source>
        <dbReference type="ARBA" id="ARBA00011245"/>
    </source>
</evidence>
<dbReference type="FunFam" id="3.40.30.10:FF:000007">
    <property type="entry name" value="Thioredoxin-dependent thiol peroxidase"/>
    <property type="match status" value="1"/>
</dbReference>
<dbReference type="GO" id="GO:0045454">
    <property type="term" value="P:cell redox homeostasis"/>
    <property type="evidence" value="ECO:0007669"/>
    <property type="project" value="TreeGrafter"/>
</dbReference>
<keyword evidence="8" id="KW-0676">Redox-active center</keyword>
<dbReference type="EC" id="1.11.1.24" evidence="3"/>
<gene>
    <name evidence="15" type="primary">bcp</name>
    <name evidence="15" type="ordered locus">STHERM_c00980</name>
</gene>
<dbReference type="HOGENOM" id="CLU_042529_14_1_12"/>
<dbReference type="Proteomes" id="UP000001296">
    <property type="component" value="Chromosome"/>
</dbReference>
<dbReference type="EMBL" id="CP001698">
    <property type="protein sequence ID" value="ADN01074.1"/>
    <property type="molecule type" value="Genomic_DNA"/>
</dbReference>
<dbReference type="PANTHER" id="PTHR42801">
    <property type="entry name" value="THIOREDOXIN-DEPENDENT PEROXIDE REDUCTASE"/>
    <property type="match status" value="1"/>
</dbReference>
<dbReference type="RefSeq" id="WP_013312915.1">
    <property type="nucleotide sequence ID" value="NC_014484.1"/>
</dbReference>
<comment type="function">
    <text evidence="1">Thiol-specific peroxidase that catalyzes the reduction of hydrogen peroxide and organic hydroperoxides to water and alcohols, respectively. Plays a role in cell protection against oxidative stress by detoxifying peroxides and as sensor of hydrogen peroxide-mediated signaling events.</text>
</comment>
<name>E0RU18_WINT6</name>
<keyword evidence="5" id="KW-0049">Antioxidant</keyword>
<sequence>MLREGEKAPAFTLPDDNGEVRDLSDFADKKKVIYFYPRDNTPGCTKEACGFRDMYETILATGAVVIGISPDSVRSHASFKTRYDLPFFLLSDPEKKVIRAYGALTVRKVKGEEKERVRRCTYIIDEHDVIRAVFPDVRPEEHAREVLEILSRME</sequence>
<dbReference type="InterPro" id="IPR050924">
    <property type="entry name" value="Peroxiredoxin_BCP/PrxQ"/>
</dbReference>
<proteinExistence type="inferred from homology"/>
<reference evidence="15 16" key="2">
    <citation type="journal article" date="2010" name="J. Bacteriol.">
        <title>Genome sequence of the polysaccharide-degrading, thermophilic anaerobe Spirochaeta thermophila DSM 6192.</title>
        <authorList>
            <person name="Angelov A."/>
            <person name="Liebl S."/>
            <person name="Ballschmiter M."/>
            <person name="Bomeke M."/>
            <person name="Lehmann R."/>
            <person name="Liesegang H."/>
            <person name="Daniel R."/>
            <person name="Liebl W."/>
        </authorList>
    </citation>
    <scope>NUCLEOTIDE SEQUENCE [LARGE SCALE GENOMIC DNA]</scope>
    <source>
        <strain evidence="16">ATCC 49972 / DSM 6192 / RI 19.B1</strain>
    </source>
</reference>
<keyword evidence="4 15" id="KW-0575">Peroxidase</keyword>
<dbReference type="PaxDb" id="665571-STHERM_c00980"/>
<evidence type="ECO:0000256" key="11">
    <source>
        <dbReference type="ARBA" id="ARBA00042639"/>
    </source>
</evidence>
<evidence type="ECO:0000256" key="7">
    <source>
        <dbReference type="ARBA" id="ARBA00023157"/>
    </source>
</evidence>
<evidence type="ECO:0000256" key="10">
    <source>
        <dbReference type="ARBA" id="ARBA00038489"/>
    </source>
</evidence>
<feature type="active site" description="Cysteine sulfenic acid (-SOH) intermediate; for peroxidase activity" evidence="13">
    <location>
        <position position="44"/>
    </location>
</feature>
<dbReference type="GO" id="GO:0034599">
    <property type="term" value="P:cellular response to oxidative stress"/>
    <property type="evidence" value="ECO:0007669"/>
    <property type="project" value="TreeGrafter"/>
</dbReference>
<dbReference type="AlphaFoldDB" id="E0RU18"/>
<evidence type="ECO:0000256" key="1">
    <source>
        <dbReference type="ARBA" id="ARBA00003330"/>
    </source>
</evidence>
<evidence type="ECO:0000256" key="6">
    <source>
        <dbReference type="ARBA" id="ARBA00023002"/>
    </source>
</evidence>
<evidence type="ECO:0000259" key="14">
    <source>
        <dbReference type="PROSITE" id="PS51352"/>
    </source>
</evidence>
<dbReference type="PANTHER" id="PTHR42801:SF4">
    <property type="entry name" value="AHPC_TSA FAMILY PROTEIN"/>
    <property type="match status" value="1"/>
</dbReference>
<evidence type="ECO:0000256" key="12">
    <source>
        <dbReference type="ARBA" id="ARBA00049091"/>
    </source>
</evidence>
<protein>
    <recommendedName>
        <fullName evidence="3">thioredoxin-dependent peroxiredoxin</fullName>
        <ecNumber evidence="3">1.11.1.24</ecNumber>
    </recommendedName>
    <alternativeName>
        <fullName evidence="9">Thioredoxin peroxidase</fullName>
    </alternativeName>
    <alternativeName>
        <fullName evidence="11">Thioredoxin-dependent peroxiredoxin Bcp</fullName>
    </alternativeName>
</protein>
<dbReference type="GO" id="GO:0008379">
    <property type="term" value="F:thioredoxin peroxidase activity"/>
    <property type="evidence" value="ECO:0007669"/>
    <property type="project" value="TreeGrafter"/>
</dbReference>
<feature type="domain" description="Thioredoxin" evidence="14">
    <location>
        <begin position="2"/>
        <end position="152"/>
    </location>
</feature>
<evidence type="ECO:0000313" key="15">
    <source>
        <dbReference type="EMBL" id="ADN01074.1"/>
    </source>
</evidence>
<evidence type="ECO:0000256" key="5">
    <source>
        <dbReference type="ARBA" id="ARBA00022862"/>
    </source>
</evidence>
<dbReference type="InterPro" id="IPR036249">
    <property type="entry name" value="Thioredoxin-like_sf"/>
</dbReference>
<evidence type="ECO:0000313" key="16">
    <source>
        <dbReference type="Proteomes" id="UP000001296"/>
    </source>
</evidence>
<dbReference type="GO" id="GO:0005737">
    <property type="term" value="C:cytoplasm"/>
    <property type="evidence" value="ECO:0007669"/>
    <property type="project" value="TreeGrafter"/>
</dbReference>
<comment type="catalytic activity">
    <reaction evidence="12">
        <text>a hydroperoxide + [thioredoxin]-dithiol = an alcohol + [thioredoxin]-disulfide + H2O</text>
        <dbReference type="Rhea" id="RHEA:62620"/>
        <dbReference type="Rhea" id="RHEA-COMP:10698"/>
        <dbReference type="Rhea" id="RHEA-COMP:10700"/>
        <dbReference type="ChEBI" id="CHEBI:15377"/>
        <dbReference type="ChEBI" id="CHEBI:29950"/>
        <dbReference type="ChEBI" id="CHEBI:30879"/>
        <dbReference type="ChEBI" id="CHEBI:35924"/>
        <dbReference type="ChEBI" id="CHEBI:50058"/>
        <dbReference type="EC" id="1.11.1.24"/>
    </reaction>
</comment>
<evidence type="ECO:0000256" key="3">
    <source>
        <dbReference type="ARBA" id="ARBA00013017"/>
    </source>
</evidence>
<dbReference type="Gene3D" id="3.40.30.10">
    <property type="entry name" value="Glutaredoxin"/>
    <property type="match status" value="1"/>
</dbReference>
<dbReference type="PIRSF" id="PIRSF000239">
    <property type="entry name" value="AHPC"/>
    <property type="match status" value="1"/>
</dbReference>
<evidence type="ECO:0000256" key="8">
    <source>
        <dbReference type="ARBA" id="ARBA00023284"/>
    </source>
</evidence>
<dbReference type="InterPro" id="IPR013766">
    <property type="entry name" value="Thioredoxin_domain"/>
</dbReference>